<evidence type="ECO:0000256" key="19">
    <source>
        <dbReference type="ARBA" id="ARBA00039984"/>
    </source>
</evidence>
<proteinExistence type="inferred from homology"/>
<evidence type="ECO:0000256" key="10">
    <source>
        <dbReference type="ARBA" id="ARBA00022955"/>
    </source>
</evidence>
<evidence type="ECO:0000313" key="25">
    <source>
        <dbReference type="Proteomes" id="UP000007115"/>
    </source>
</evidence>
<evidence type="ECO:0000256" key="1">
    <source>
        <dbReference type="ARBA" id="ARBA00004477"/>
    </source>
</evidence>
<evidence type="ECO:0000256" key="13">
    <source>
        <dbReference type="ARBA" id="ARBA00023011"/>
    </source>
</evidence>
<keyword evidence="10 23" id="KW-0752">Steroid biosynthesis</keyword>
<keyword evidence="9" id="KW-0521">NADP</keyword>
<dbReference type="STRING" id="413071.G9MKU1"/>
<name>G9MKU1_HYPVG</name>
<keyword evidence="25" id="KW-1185">Reference proteome</keyword>
<comment type="similarity">
    <text evidence="3 23">Belongs to the ERG4/ERG24 family.</text>
</comment>
<keyword evidence="15 23" id="KW-0472">Membrane</keyword>
<dbReference type="GO" id="GO:0006695">
    <property type="term" value="P:cholesterol biosynthetic process"/>
    <property type="evidence" value="ECO:0007669"/>
    <property type="project" value="UniProtKB-KW"/>
</dbReference>
<dbReference type="eggNOG" id="KOG1435">
    <property type="taxonomic scope" value="Eukaryota"/>
</dbReference>
<accession>G9MKU1</accession>
<keyword evidence="8" id="KW-0256">Endoplasmic reticulum</keyword>
<dbReference type="InterPro" id="IPR001171">
    <property type="entry name" value="ERG24_DHCR-like"/>
</dbReference>
<organism evidence="24 25">
    <name type="scientific">Hypocrea virens (strain Gv29-8 / FGSC 10586)</name>
    <name type="common">Gliocladium virens</name>
    <name type="synonym">Trichoderma virens</name>
    <dbReference type="NCBI Taxonomy" id="413071"/>
    <lineage>
        <taxon>Eukaryota</taxon>
        <taxon>Fungi</taxon>
        <taxon>Dikarya</taxon>
        <taxon>Ascomycota</taxon>
        <taxon>Pezizomycotina</taxon>
        <taxon>Sordariomycetes</taxon>
        <taxon>Hypocreomycetidae</taxon>
        <taxon>Hypocreales</taxon>
        <taxon>Hypocreaceae</taxon>
        <taxon>Trichoderma</taxon>
    </lineage>
</organism>
<dbReference type="GO" id="GO:0016132">
    <property type="term" value="P:brassinosteroid biosynthetic process"/>
    <property type="evidence" value="ECO:0007669"/>
    <property type="project" value="TreeGrafter"/>
</dbReference>
<evidence type="ECO:0000256" key="2">
    <source>
        <dbReference type="ARBA" id="ARBA00004770"/>
    </source>
</evidence>
<evidence type="ECO:0000256" key="18">
    <source>
        <dbReference type="ARBA" id="ARBA00038851"/>
    </source>
</evidence>
<sequence length="470" mass="52819">MHTQTGIFIPPDSTTSKTQRELVLSLKAASISTYAWGRSTKRSSWLRAIASTAMVCLAPVLIIVWYIALTSFQGSLFALVRAVSTDGLMPILKHYSPQFDSGVTAVYIGWLFLQAILYLYLPGKINTGQRTPAGHLLSYRTNGLAAWTVTHVAYLGLWSLGILDPAFIPKNWGSLIVAMNIAGYILSAFSFIKAHIQPTHADDRKFSGSSVYDFYMGIEMNPRIGQNFDFKLFVNGRPGIVAWTLIDISNIAYQYQVHSTISPALVLVSILHGIYVLDFFIHEAWYLRTIDISHDHFGFYLAWGSLAWLPTMYTIQSQYLGLYPTTPSWAYLAAVFGLGIAGYALFRSANNQKDRVRRSKGSCLVWGKPAAYIKAQYLTTDGAQHESILVCGGWWGRSRHANYVGDLMLSTAMCALAGTTTLMVWFYAIFMLILLVHRCLRDEERCRAKYGQTWDDYCKKVPWRLVPGIW</sequence>
<evidence type="ECO:0000256" key="22">
    <source>
        <dbReference type="ARBA" id="ARBA00047826"/>
    </source>
</evidence>
<comment type="pathway">
    <text evidence="2">Steroid biosynthesis; cholesterol biosynthesis.</text>
</comment>
<keyword evidence="7" id="KW-0152">Cholesterol biosynthesis</keyword>
<dbReference type="GO" id="GO:0005789">
    <property type="term" value="C:endoplasmic reticulum membrane"/>
    <property type="evidence" value="ECO:0007669"/>
    <property type="project" value="UniProtKB-SubCell"/>
</dbReference>
<dbReference type="FunFam" id="1.20.120.1630:FF:000004">
    <property type="entry name" value="7-dehydrocholesterol reductase"/>
    <property type="match status" value="1"/>
</dbReference>
<feature type="transmembrane region" description="Helical" evidence="23">
    <location>
        <begin position="48"/>
        <end position="68"/>
    </location>
</feature>
<evidence type="ECO:0000256" key="21">
    <source>
        <dbReference type="ARBA" id="ARBA00047795"/>
    </source>
</evidence>
<keyword evidence="17 23" id="KW-0753">Steroid metabolism</keyword>
<evidence type="ECO:0000256" key="6">
    <source>
        <dbReference type="ARBA" id="ARBA00022692"/>
    </source>
</evidence>
<comment type="caution">
    <text evidence="24">The sequence shown here is derived from an EMBL/GenBank/DDBJ whole genome shotgun (WGS) entry which is preliminary data.</text>
</comment>
<keyword evidence="5" id="KW-0153">Cholesterol metabolism</keyword>
<dbReference type="PANTHER" id="PTHR21257:SF38">
    <property type="entry name" value="7-DEHYDROCHOLESTEROL REDUCTASE"/>
    <property type="match status" value="1"/>
</dbReference>
<evidence type="ECO:0000313" key="24">
    <source>
        <dbReference type="EMBL" id="EHK24837.1"/>
    </source>
</evidence>
<feature type="transmembrane region" description="Helical" evidence="23">
    <location>
        <begin position="297"/>
        <end position="316"/>
    </location>
</feature>
<protein>
    <recommendedName>
        <fullName evidence="19">7-dehydrocholesterol reductase</fullName>
        <ecNumber evidence="18">1.3.1.21</ecNumber>
    </recommendedName>
    <alternativeName>
        <fullName evidence="20">Sterol Delta(7)-reductase</fullName>
    </alternativeName>
</protein>
<feature type="transmembrane region" description="Helical" evidence="23">
    <location>
        <begin position="104"/>
        <end position="121"/>
    </location>
</feature>
<evidence type="ECO:0000256" key="8">
    <source>
        <dbReference type="ARBA" id="ARBA00022824"/>
    </source>
</evidence>
<evidence type="ECO:0000256" key="23">
    <source>
        <dbReference type="RuleBase" id="RU369120"/>
    </source>
</evidence>
<evidence type="ECO:0000256" key="7">
    <source>
        <dbReference type="ARBA" id="ARBA00022778"/>
    </source>
</evidence>
<feature type="transmembrane region" description="Helical" evidence="23">
    <location>
        <begin position="407"/>
        <end position="436"/>
    </location>
</feature>
<keyword evidence="4 23" id="KW-0444">Lipid biosynthesis</keyword>
<dbReference type="GeneID" id="25792955"/>
<dbReference type="HOGENOM" id="CLU_015631_0_0_1"/>
<dbReference type="OMA" id="WGKPAEC"/>
<evidence type="ECO:0000256" key="9">
    <source>
        <dbReference type="ARBA" id="ARBA00022857"/>
    </source>
</evidence>
<evidence type="ECO:0000256" key="11">
    <source>
        <dbReference type="ARBA" id="ARBA00022989"/>
    </source>
</evidence>
<feature type="transmembrane region" description="Helical" evidence="23">
    <location>
        <begin position="175"/>
        <end position="196"/>
    </location>
</feature>
<keyword evidence="16 23" id="KW-1207">Sterol metabolism</keyword>
<keyword evidence="12 23" id="KW-0560">Oxidoreductase</keyword>
<dbReference type="AlphaFoldDB" id="G9MKU1"/>
<comment type="catalytic activity">
    <reaction evidence="22">
        <text>7-dehydrodesmosterol + NADPH + H(+) = desmosterol + NADP(+)</text>
        <dbReference type="Rhea" id="RHEA:46740"/>
        <dbReference type="ChEBI" id="CHEBI:15378"/>
        <dbReference type="ChEBI" id="CHEBI:17737"/>
        <dbReference type="ChEBI" id="CHEBI:27910"/>
        <dbReference type="ChEBI" id="CHEBI:57783"/>
        <dbReference type="ChEBI" id="CHEBI:58349"/>
    </reaction>
    <physiologicalReaction direction="left-to-right" evidence="22">
        <dbReference type="Rhea" id="RHEA:46741"/>
    </physiologicalReaction>
</comment>
<dbReference type="EMBL" id="ABDF02000004">
    <property type="protein sequence ID" value="EHK24837.1"/>
    <property type="molecule type" value="Genomic_DNA"/>
</dbReference>
<evidence type="ECO:0000256" key="5">
    <source>
        <dbReference type="ARBA" id="ARBA00022548"/>
    </source>
</evidence>
<dbReference type="VEuPathDB" id="FungiDB:TRIVIDRAFT_31097"/>
<evidence type="ECO:0000256" key="4">
    <source>
        <dbReference type="ARBA" id="ARBA00022516"/>
    </source>
</evidence>
<evidence type="ECO:0000256" key="20">
    <source>
        <dbReference type="ARBA" id="ARBA00042688"/>
    </source>
</evidence>
<dbReference type="EC" id="1.3.1.21" evidence="18"/>
<reference evidence="24 25" key="1">
    <citation type="journal article" date="2011" name="Genome Biol.">
        <title>Comparative genome sequence analysis underscores mycoparasitism as the ancestral life style of Trichoderma.</title>
        <authorList>
            <person name="Kubicek C.P."/>
            <person name="Herrera-Estrella A."/>
            <person name="Seidl-Seiboth V."/>
            <person name="Martinez D.A."/>
            <person name="Druzhinina I.S."/>
            <person name="Thon M."/>
            <person name="Zeilinger S."/>
            <person name="Casas-Flores S."/>
            <person name="Horwitz B.A."/>
            <person name="Mukherjee P.K."/>
            <person name="Mukherjee M."/>
            <person name="Kredics L."/>
            <person name="Alcaraz L.D."/>
            <person name="Aerts A."/>
            <person name="Antal Z."/>
            <person name="Atanasova L."/>
            <person name="Cervantes-Badillo M.G."/>
            <person name="Challacombe J."/>
            <person name="Chertkov O."/>
            <person name="McCluskey K."/>
            <person name="Coulpier F."/>
            <person name="Deshpande N."/>
            <person name="von Doehren H."/>
            <person name="Ebbole D.J."/>
            <person name="Esquivel-Naranjo E.U."/>
            <person name="Fekete E."/>
            <person name="Flipphi M."/>
            <person name="Glaser F."/>
            <person name="Gomez-Rodriguez E.Y."/>
            <person name="Gruber S."/>
            <person name="Han C."/>
            <person name="Henrissat B."/>
            <person name="Hermosa R."/>
            <person name="Hernandez-Onate M."/>
            <person name="Karaffa L."/>
            <person name="Kosti I."/>
            <person name="Le Crom S."/>
            <person name="Lindquist E."/>
            <person name="Lucas S."/>
            <person name="Luebeck M."/>
            <person name="Luebeck P.S."/>
            <person name="Margeot A."/>
            <person name="Metz B."/>
            <person name="Misra M."/>
            <person name="Nevalainen H."/>
            <person name="Omann M."/>
            <person name="Packer N."/>
            <person name="Perrone G."/>
            <person name="Uresti-Rivera E.E."/>
            <person name="Salamov A."/>
            <person name="Schmoll M."/>
            <person name="Seiboth B."/>
            <person name="Shapiro H."/>
            <person name="Sukno S."/>
            <person name="Tamayo-Ramos J.A."/>
            <person name="Tisch D."/>
            <person name="Wiest A."/>
            <person name="Wilkinson H.H."/>
            <person name="Zhang M."/>
            <person name="Coutinho P.M."/>
            <person name="Kenerley C.M."/>
            <person name="Monte E."/>
            <person name="Baker S.E."/>
            <person name="Grigoriev I.V."/>
        </authorList>
    </citation>
    <scope>NUCLEOTIDE SEQUENCE [LARGE SCALE GENOMIC DNA]</scope>
    <source>
        <strain evidence="25">Gv29-8 / FGSC 10586</strain>
    </source>
</reference>
<keyword evidence="11 23" id="KW-1133">Transmembrane helix</keyword>
<dbReference type="InterPro" id="IPR018083">
    <property type="entry name" value="Sterol_reductase_CS"/>
</dbReference>
<dbReference type="PANTHER" id="PTHR21257">
    <property type="entry name" value="DELTA(14)-STEROL REDUCTASE"/>
    <property type="match status" value="1"/>
</dbReference>
<dbReference type="RefSeq" id="XP_013959037.1">
    <property type="nucleotide sequence ID" value="XM_014103562.1"/>
</dbReference>
<dbReference type="GO" id="GO:0047598">
    <property type="term" value="F:7-dehydrocholesterol reductase activity"/>
    <property type="evidence" value="ECO:0007669"/>
    <property type="project" value="UniProtKB-EC"/>
</dbReference>
<evidence type="ECO:0000256" key="3">
    <source>
        <dbReference type="ARBA" id="ARBA00005402"/>
    </source>
</evidence>
<dbReference type="OrthoDB" id="5326588at2759"/>
<dbReference type="Proteomes" id="UP000007115">
    <property type="component" value="Unassembled WGS sequence"/>
</dbReference>
<dbReference type="Gene3D" id="1.20.120.1630">
    <property type="match status" value="1"/>
</dbReference>
<dbReference type="PROSITE" id="PS01018">
    <property type="entry name" value="STEROL_REDUCT_2"/>
    <property type="match status" value="1"/>
</dbReference>
<evidence type="ECO:0000256" key="16">
    <source>
        <dbReference type="ARBA" id="ARBA00023166"/>
    </source>
</evidence>
<keyword evidence="13 23" id="KW-0756">Sterol biosynthesis</keyword>
<evidence type="ECO:0000256" key="12">
    <source>
        <dbReference type="ARBA" id="ARBA00023002"/>
    </source>
</evidence>
<evidence type="ECO:0000256" key="14">
    <source>
        <dbReference type="ARBA" id="ARBA00023098"/>
    </source>
</evidence>
<comment type="catalytic activity">
    <reaction evidence="21">
        <text>cholesterol + NADP(+) = 7-dehydrocholesterol + NADPH + H(+)</text>
        <dbReference type="Rhea" id="RHEA:23984"/>
        <dbReference type="ChEBI" id="CHEBI:15378"/>
        <dbReference type="ChEBI" id="CHEBI:16113"/>
        <dbReference type="ChEBI" id="CHEBI:17759"/>
        <dbReference type="ChEBI" id="CHEBI:57783"/>
        <dbReference type="ChEBI" id="CHEBI:58349"/>
        <dbReference type="EC" id="1.3.1.21"/>
    </reaction>
    <physiologicalReaction direction="right-to-left" evidence="21">
        <dbReference type="Rhea" id="RHEA:23986"/>
    </physiologicalReaction>
</comment>
<keyword evidence="6 23" id="KW-0812">Transmembrane</keyword>
<comment type="subcellular location">
    <subcellularLocation>
        <location evidence="1">Endoplasmic reticulum membrane</location>
        <topology evidence="1">Multi-pass membrane protein</topology>
    </subcellularLocation>
</comment>
<evidence type="ECO:0000256" key="15">
    <source>
        <dbReference type="ARBA" id="ARBA00023136"/>
    </source>
</evidence>
<feature type="transmembrane region" description="Helical" evidence="23">
    <location>
        <begin position="328"/>
        <end position="346"/>
    </location>
</feature>
<dbReference type="Pfam" id="PF01222">
    <property type="entry name" value="ERG4_ERG24"/>
    <property type="match status" value="1"/>
</dbReference>
<dbReference type="InParanoid" id="G9MKU1"/>
<keyword evidence="14 23" id="KW-0443">Lipid metabolism</keyword>
<gene>
    <name evidence="24" type="ORF">TRIVIDRAFT_31097</name>
</gene>
<evidence type="ECO:0000256" key="17">
    <source>
        <dbReference type="ARBA" id="ARBA00023221"/>
    </source>
</evidence>
<feature type="transmembrane region" description="Helical" evidence="23">
    <location>
        <begin position="144"/>
        <end position="163"/>
    </location>
</feature>